<dbReference type="InterPro" id="IPR000086">
    <property type="entry name" value="NUDIX_hydrolase_dom"/>
</dbReference>
<accession>A0ABX6SQ00</accession>
<organism evidence="3 4">
    <name type="scientific">Aeromicrobium senzhongii</name>
    <dbReference type="NCBI Taxonomy" id="2663859"/>
    <lineage>
        <taxon>Bacteria</taxon>
        <taxon>Bacillati</taxon>
        <taxon>Actinomycetota</taxon>
        <taxon>Actinomycetes</taxon>
        <taxon>Propionibacteriales</taxon>
        <taxon>Nocardioidaceae</taxon>
        <taxon>Aeromicrobium</taxon>
    </lineage>
</organism>
<keyword evidence="4" id="KW-1185">Reference proteome</keyword>
<evidence type="ECO:0000256" key="1">
    <source>
        <dbReference type="SAM" id="Phobius"/>
    </source>
</evidence>
<keyword evidence="1" id="KW-1133">Transmembrane helix</keyword>
<keyword evidence="1" id="KW-0812">Transmembrane</keyword>
<reference evidence="3 4" key="1">
    <citation type="submission" date="2020-08" db="EMBL/GenBank/DDBJ databases">
        <title>Novel species in genus Aeromicrobium.</title>
        <authorList>
            <person name="Zhang G."/>
        </authorList>
    </citation>
    <scope>NUCLEOTIDE SEQUENCE [LARGE SCALE GENOMIC DNA]</scope>
    <source>
        <strain evidence="4">zg-629</strain>
    </source>
</reference>
<keyword evidence="1" id="KW-0472">Membrane</keyword>
<dbReference type="Proteomes" id="UP000515871">
    <property type="component" value="Chromosome"/>
</dbReference>
<dbReference type="EMBL" id="CP060587">
    <property type="protein sequence ID" value="QNL93126.1"/>
    <property type="molecule type" value="Genomic_DNA"/>
</dbReference>
<proteinExistence type="predicted"/>
<evidence type="ECO:0000259" key="2">
    <source>
        <dbReference type="PROSITE" id="PS51462"/>
    </source>
</evidence>
<feature type="domain" description="Nudix hydrolase" evidence="2">
    <location>
        <begin position="226"/>
        <end position="389"/>
    </location>
</feature>
<name>A0ABX6SQ00_9ACTN</name>
<sequence>MLRLRRVAHTAWLRLLDFAYHSRWLLLSLTLALVGVSAIWIDVPIAVSAILAFISLGLLWLEWRRHVGELQALSFIARDGDRYDDVAAAYLDSSRFTFVAANNQHVLLDRSVTRAIAGGGVTGRMASASYLLPHELKAGTRFRSLRIKRRDTYNGHLLGLDSNLDSAIDVSKEWRLAPARYWDHLASDIMATKIALRNGEPDATLGRALYVDRYGRLRDFGDSWLLNALGTSLLAITTDQKLVIVAQSKWNESSGELLAPSSSGSLEPQDFRGAARLDIAVLAANGALRELEEETGIRESDVAETAFLGFGRWIEKAAKPEMWTLARLDIDSHEVKRRRLLSHERVYTKGVNTVRLSEPARWDVLNPHYVLEGTDPVMLSVPLIVGLRLLVEERARPQSIAGEILRRSIDAR</sequence>
<evidence type="ECO:0000313" key="3">
    <source>
        <dbReference type="EMBL" id="QNL93126.1"/>
    </source>
</evidence>
<protein>
    <recommendedName>
        <fullName evidence="2">Nudix hydrolase domain-containing protein</fullName>
    </recommendedName>
</protein>
<evidence type="ECO:0000313" key="4">
    <source>
        <dbReference type="Proteomes" id="UP000515871"/>
    </source>
</evidence>
<dbReference type="RefSeq" id="WP_154594935.1">
    <property type="nucleotide sequence ID" value="NZ_CP060587.1"/>
</dbReference>
<gene>
    <name evidence="3" type="ORF">H9L21_08190</name>
</gene>
<feature type="transmembrane region" description="Helical" evidence="1">
    <location>
        <begin position="21"/>
        <end position="39"/>
    </location>
</feature>
<dbReference type="PROSITE" id="PS51462">
    <property type="entry name" value="NUDIX"/>
    <property type="match status" value="1"/>
</dbReference>